<accession>A0A812RX97</accession>
<protein>
    <submittedName>
        <fullName evidence="2">Uncharacterized protein</fullName>
    </submittedName>
</protein>
<comment type="caution">
    <text evidence="2">The sequence shown here is derived from an EMBL/GenBank/DDBJ whole genome shotgun (WGS) entry which is preliminary data.</text>
</comment>
<evidence type="ECO:0000313" key="3">
    <source>
        <dbReference type="Proteomes" id="UP000604046"/>
    </source>
</evidence>
<name>A0A812RX97_9DINO</name>
<keyword evidence="3" id="KW-1185">Reference proteome</keyword>
<proteinExistence type="predicted"/>
<organism evidence="2 3">
    <name type="scientific">Symbiodinium natans</name>
    <dbReference type="NCBI Taxonomy" id="878477"/>
    <lineage>
        <taxon>Eukaryota</taxon>
        <taxon>Sar</taxon>
        <taxon>Alveolata</taxon>
        <taxon>Dinophyceae</taxon>
        <taxon>Suessiales</taxon>
        <taxon>Symbiodiniaceae</taxon>
        <taxon>Symbiodinium</taxon>
    </lineage>
</organism>
<sequence>MANAADSQPFFEQHARKVGMEQQLLERFITGGVRTVSMAAYAATQPGQPLTDKEDNPTRAQLTVVKRLLFECRTMSLANLEATELAQGKPAKELVLDASGDGLSVQDKSPKVAAQLGSDMATYRALQRRGLAYDLVGVLNPKAHEKRLQKDFDTLQTPAPPGFNRPTLQQVLRADRALWRELGSKQPTLKRAAAKVPLADARCLDQVFLEATNTVAVNFHFMPTPRAEGFTDKGGKGESGVKGARLPTKGKFDSGKGGFPNQCDSASSLKERPVARDVDSASGLDQDNFPASLADRRVILARTGLDRRNVLRDYLGGCFSRPQAVGRSGQSPQAKPQGQDITAGLAPAVAQRSAVEMAGFPRTGRRMAGAALRHIQQGQGNLASVGGRAASFEVSGVPGRASGPERVAKANELCRLTARSWDFCCECSINELCRLTARSWDFCCECSIVVIIENPYRSLLWRCIAVEHILRSEQAIVVQCDFCIMGGSK</sequence>
<dbReference type="Proteomes" id="UP000604046">
    <property type="component" value="Unassembled WGS sequence"/>
</dbReference>
<gene>
    <name evidence="2" type="ORF">SNAT2548_LOCUS25014</name>
</gene>
<evidence type="ECO:0000256" key="1">
    <source>
        <dbReference type="SAM" id="MobiDB-lite"/>
    </source>
</evidence>
<reference evidence="2" key="1">
    <citation type="submission" date="2021-02" db="EMBL/GenBank/DDBJ databases">
        <authorList>
            <person name="Dougan E. K."/>
            <person name="Rhodes N."/>
            <person name="Thang M."/>
            <person name="Chan C."/>
        </authorList>
    </citation>
    <scope>NUCLEOTIDE SEQUENCE</scope>
</reference>
<dbReference type="EMBL" id="CAJNDS010002376">
    <property type="protein sequence ID" value="CAE7454905.1"/>
    <property type="molecule type" value="Genomic_DNA"/>
</dbReference>
<feature type="region of interest" description="Disordered" evidence="1">
    <location>
        <begin position="229"/>
        <end position="270"/>
    </location>
</feature>
<evidence type="ECO:0000313" key="2">
    <source>
        <dbReference type="EMBL" id="CAE7454905.1"/>
    </source>
</evidence>
<dbReference type="AlphaFoldDB" id="A0A812RX97"/>